<reference evidence="2 3" key="1">
    <citation type="submission" date="2014-04" db="EMBL/GenBank/DDBJ databases">
        <authorList>
            <consortium name="DOE Joint Genome Institute"/>
            <person name="Kuo A."/>
            <person name="Zuccaro A."/>
            <person name="Kohler A."/>
            <person name="Nagy L.G."/>
            <person name="Floudas D."/>
            <person name="Copeland A."/>
            <person name="Barry K.W."/>
            <person name="Cichocki N."/>
            <person name="Veneault-Fourrey C."/>
            <person name="LaButti K."/>
            <person name="Lindquist E.A."/>
            <person name="Lipzen A."/>
            <person name="Lundell T."/>
            <person name="Morin E."/>
            <person name="Murat C."/>
            <person name="Sun H."/>
            <person name="Tunlid A."/>
            <person name="Henrissat B."/>
            <person name="Grigoriev I.V."/>
            <person name="Hibbett D.S."/>
            <person name="Martin F."/>
            <person name="Nordberg H.P."/>
            <person name="Cantor M.N."/>
            <person name="Hua S.X."/>
        </authorList>
    </citation>
    <scope>NUCLEOTIDE SEQUENCE [LARGE SCALE GENOMIC DNA]</scope>
    <source>
        <strain evidence="2 3">MAFF 305830</strain>
    </source>
</reference>
<dbReference type="InterPro" id="IPR008266">
    <property type="entry name" value="Tyr_kinase_AS"/>
</dbReference>
<dbReference type="Gene3D" id="1.10.510.10">
    <property type="entry name" value="Transferase(Phosphotransferase) domain 1"/>
    <property type="match status" value="1"/>
</dbReference>
<keyword evidence="3" id="KW-1185">Reference proteome</keyword>
<dbReference type="STRING" id="933852.A0A0C3BJA1"/>
<accession>A0A0C3BJA1</accession>
<sequence length="420" mass="47226">MPSQEICQPGDASTVGLTHFDVNSLLTNKERKRCLHDEFVDSSGVFMCKMCLHDNFVNSANAFTNDESGAFTADMSTLWVHSWRTERCGAIGNDDSGSGDVENQKNHYMLDIDKFEERELTDSSIAISTSLHRAQLNLRIEEDSVAHRLVLESKGKRLNEYEDLLSLLKAVLACVKGHETLYANGILHRDISIGNVFISNPDQSDPSTTLGFLADLDMAKVHDEEKLAGMIGKKSAKLLVKSTTGSIAGTTQFMSLSLLYQYAHPERKRKAKEPIMKKPSLLVRRNPKLSQRPRLPTDSPLHDLESFVWVLFYALCLKEMNSKPSLSERAEYYAEYFVDLFGALSFREILEGHSLVMDQIIDTNSPGDSWKLDYISDSDAWLVLEELMQAASAGTLDYKEFKETLQHYIGQLEQPKPANT</sequence>
<dbReference type="OrthoDB" id="5584477at2759"/>
<dbReference type="Proteomes" id="UP000054097">
    <property type="component" value="Unassembled WGS sequence"/>
</dbReference>
<dbReference type="EMBL" id="KN824281">
    <property type="protein sequence ID" value="KIM31571.1"/>
    <property type="molecule type" value="Genomic_DNA"/>
</dbReference>
<name>A0A0C3BJA1_SERVB</name>
<proteinExistence type="predicted"/>
<dbReference type="PROSITE" id="PS00109">
    <property type="entry name" value="PROTEIN_KINASE_TYR"/>
    <property type="match status" value="1"/>
</dbReference>
<protein>
    <recommendedName>
        <fullName evidence="1">Fungal-type protein kinase domain-containing protein</fullName>
    </recommendedName>
</protein>
<dbReference type="Pfam" id="PF17667">
    <property type="entry name" value="Pkinase_fungal"/>
    <property type="match status" value="1"/>
</dbReference>
<dbReference type="PANTHER" id="PTHR38248:SF2">
    <property type="entry name" value="FUNK1 11"/>
    <property type="match status" value="1"/>
</dbReference>
<dbReference type="GO" id="GO:0004672">
    <property type="term" value="F:protein kinase activity"/>
    <property type="evidence" value="ECO:0007669"/>
    <property type="project" value="InterPro"/>
</dbReference>
<evidence type="ECO:0000259" key="1">
    <source>
        <dbReference type="Pfam" id="PF17667"/>
    </source>
</evidence>
<evidence type="ECO:0000313" key="3">
    <source>
        <dbReference type="Proteomes" id="UP000054097"/>
    </source>
</evidence>
<dbReference type="PANTHER" id="PTHR38248">
    <property type="entry name" value="FUNK1 6"/>
    <property type="match status" value="1"/>
</dbReference>
<organism evidence="2 3">
    <name type="scientific">Serendipita vermifera MAFF 305830</name>
    <dbReference type="NCBI Taxonomy" id="933852"/>
    <lineage>
        <taxon>Eukaryota</taxon>
        <taxon>Fungi</taxon>
        <taxon>Dikarya</taxon>
        <taxon>Basidiomycota</taxon>
        <taxon>Agaricomycotina</taxon>
        <taxon>Agaricomycetes</taxon>
        <taxon>Sebacinales</taxon>
        <taxon>Serendipitaceae</taxon>
        <taxon>Serendipita</taxon>
    </lineage>
</organism>
<reference evidence="3" key="2">
    <citation type="submission" date="2015-01" db="EMBL/GenBank/DDBJ databases">
        <title>Evolutionary Origins and Diversification of the Mycorrhizal Mutualists.</title>
        <authorList>
            <consortium name="DOE Joint Genome Institute"/>
            <consortium name="Mycorrhizal Genomics Consortium"/>
            <person name="Kohler A."/>
            <person name="Kuo A."/>
            <person name="Nagy L.G."/>
            <person name="Floudas D."/>
            <person name="Copeland A."/>
            <person name="Barry K.W."/>
            <person name="Cichocki N."/>
            <person name="Veneault-Fourrey C."/>
            <person name="LaButti K."/>
            <person name="Lindquist E.A."/>
            <person name="Lipzen A."/>
            <person name="Lundell T."/>
            <person name="Morin E."/>
            <person name="Murat C."/>
            <person name="Riley R."/>
            <person name="Ohm R."/>
            <person name="Sun H."/>
            <person name="Tunlid A."/>
            <person name="Henrissat B."/>
            <person name="Grigoriev I.V."/>
            <person name="Hibbett D.S."/>
            <person name="Martin F."/>
        </authorList>
    </citation>
    <scope>NUCLEOTIDE SEQUENCE [LARGE SCALE GENOMIC DNA]</scope>
    <source>
        <strain evidence="3">MAFF 305830</strain>
    </source>
</reference>
<gene>
    <name evidence="2" type="ORF">M408DRAFT_20814</name>
</gene>
<evidence type="ECO:0000313" key="2">
    <source>
        <dbReference type="EMBL" id="KIM31571.1"/>
    </source>
</evidence>
<dbReference type="HOGENOM" id="CLU_654103_0_0_1"/>
<dbReference type="InterPro" id="IPR040976">
    <property type="entry name" value="Pkinase_fungal"/>
</dbReference>
<dbReference type="InterPro" id="IPR011009">
    <property type="entry name" value="Kinase-like_dom_sf"/>
</dbReference>
<dbReference type="SUPFAM" id="SSF56112">
    <property type="entry name" value="Protein kinase-like (PK-like)"/>
    <property type="match status" value="1"/>
</dbReference>
<feature type="domain" description="Fungal-type protein kinase" evidence="1">
    <location>
        <begin position="123"/>
        <end position="313"/>
    </location>
</feature>
<dbReference type="AlphaFoldDB" id="A0A0C3BJA1"/>